<feature type="signal peptide" evidence="1">
    <location>
        <begin position="1"/>
        <end position="27"/>
    </location>
</feature>
<evidence type="ECO:0000313" key="3">
    <source>
        <dbReference type="Proteomes" id="UP000606499"/>
    </source>
</evidence>
<name>A0A923RWR2_9FIRM</name>
<reference evidence="2" key="1">
    <citation type="submission" date="2020-08" db="EMBL/GenBank/DDBJ databases">
        <title>Genome public.</title>
        <authorList>
            <person name="Liu C."/>
            <person name="Sun Q."/>
        </authorList>
    </citation>
    <scope>NUCLEOTIDE SEQUENCE</scope>
    <source>
        <strain evidence="2">NSJ-28</strain>
    </source>
</reference>
<accession>A0A923RWR2</accession>
<sequence>MNIKKLFKRIVPLVLCVATLSITPAFAADITADASVGVEDRMTLYFEEDVTFNCGAEVHVKYTILDSTGDITGVQSLKVTYYPNTIHSVTAFVSAIRDNEIVITVSYYNKVTEKWESEVGSFGHEW</sequence>
<feature type="chain" id="PRO_5037195965" description="Ig-like domain-containing protein" evidence="1">
    <location>
        <begin position="28"/>
        <end position="126"/>
    </location>
</feature>
<keyword evidence="1" id="KW-0732">Signal</keyword>
<evidence type="ECO:0000256" key="1">
    <source>
        <dbReference type="SAM" id="SignalP"/>
    </source>
</evidence>
<evidence type="ECO:0008006" key="4">
    <source>
        <dbReference type="Google" id="ProtNLM"/>
    </source>
</evidence>
<dbReference type="EMBL" id="JACOPL010000012">
    <property type="protein sequence ID" value="MBC5726224.1"/>
    <property type="molecule type" value="Genomic_DNA"/>
</dbReference>
<dbReference type="AlphaFoldDB" id="A0A923RWR2"/>
<organism evidence="2 3">
    <name type="scientific">Agathobaculum faecis</name>
    <dbReference type="NCBI Taxonomy" id="2763013"/>
    <lineage>
        <taxon>Bacteria</taxon>
        <taxon>Bacillati</taxon>
        <taxon>Bacillota</taxon>
        <taxon>Clostridia</taxon>
        <taxon>Eubacteriales</taxon>
        <taxon>Butyricicoccaceae</taxon>
        <taxon>Agathobaculum</taxon>
    </lineage>
</organism>
<protein>
    <recommendedName>
        <fullName evidence="4">Ig-like domain-containing protein</fullName>
    </recommendedName>
</protein>
<comment type="caution">
    <text evidence="2">The sequence shown here is derived from an EMBL/GenBank/DDBJ whole genome shotgun (WGS) entry which is preliminary data.</text>
</comment>
<gene>
    <name evidence="2" type="ORF">H8S45_12255</name>
</gene>
<dbReference type="Proteomes" id="UP000606499">
    <property type="component" value="Unassembled WGS sequence"/>
</dbReference>
<keyword evidence="3" id="KW-1185">Reference proteome</keyword>
<evidence type="ECO:0000313" key="2">
    <source>
        <dbReference type="EMBL" id="MBC5726224.1"/>
    </source>
</evidence>
<proteinExistence type="predicted"/>
<dbReference type="RefSeq" id="WP_054327241.1">
    <property type="nucleotide sequence ID" value="NZ_JACOPL010000012.1"/>
</dbReference>